<dbReference type="GO" id="GO:0016783">
    <property type="term" value="F:sulfurtransferase activity"/>
    <property type="evidence" value="ECO:0007669"/>
    <property type="project" value="InterPro"/>
</dbReference>
<gene>
    <name evidence="14" type="ORF">DASC09_055490</name>
</gene>
<organism evidence="14 15">
    <name type="scientific">Saccharomycopsis crataegensis</name>
    <dbReference type="NCBI Taxonomy" id="43959"/>
    <lineage>
        <taxon>Eukaryota</taxon>
        <taxon>Fungi</taxon>
        <taxon>Dikarya</taxon>
        <taxon>Ascomycota</taxon>
        <taxon>Saccharomycotina</taxon>
        <taxon>Saccharomycetes</taxon>
        <taxon>Saccharomycopsidaceae</taxon>
        <taxon>Saccharomycopsis</taxon>
    </lineage>
</organism>
<keyword evidence="4" id="KW-0820">tRNA-binding</keyword>
<dbReference type="EC" id="2.8.1.14" evidence="3"/>
<evidence type="ECO:0000259" key="12">
    <source>
        <dbReference type="Pfam" id="PF20258"/>
    </source>
</evidence>
<dbReference type="PANTHER" id="PTHR11933:SF5">
    <property type="entry name" value="MITOCHONDRIAL TRNA-SPECIFIC 2-THIOURIDYLASE 1"/>
    <property type="match status" value="1"/>
</dbReference>
<dbReference type="SUPFAM" id="SSF52402">
    <property type="entry name" value="Adenine nucleotide alpha hydrolases-like"/>
    <property type="match status" value="1"/>
</dbReference>
<dbReference type="InterPro" id="IPR046884">
    <property type="entry name" value="MnmA-like_central"/>
</dbReference>
<dbReference type="GO" id="GO:0002143">
    <property type="term" value="P:tRNA wobble position uridine thiolation"/>
    <property type="evidence" value="ECO:0007669"/>
    <property type="project" value="TreeGrafter"/>
</dbReference>
<accession>A0AAV5QVK5</accession>
<dbReference type="InterPro" id="IPR004506">
    <property type="entry name" value="MnmA-like"/>
</dbReference>
<evidence type="ECO:0000256" key="8">
    <source>
        <dbReference type="ARBA" id="ARBA00022840"/>
    </source>
</evidence>
<dbReference type="RefSeq" id="XP_064855206.1">
    <property type="nucleotide sequence ID" value="XM_064999134.1"/>
</dbReference>
<dbReference type="Gene3D" id="2.40.30.10">
    <property type="entry name" value="Translation factors"/>
    <property type="match status" value="1"/>
</dbReference>
<dbReference type="Pfam" id="PF20258">
    <property type="entry name" value="tRNA_Me_trans_C"/>
    <property type="match status" value="1"/>
</dbReference>
<evidence type="ECO:0000259" key="13">
    <source>
        <dbReference type="Pfam" id="PF20259"/>
    </source>
</evidence>
<evidence type="ECO:0000256" key="7">
    <source>
        <dbReference type="ARBA" id="ARBA00022741"/>
    </source>
</evidence>
<evidence type="ECO:0000256" key="1">
    <source>
        <dbReference type="ARBA" id="ARBA00003986"/>
    </source>
</evidence>
<evidence type="ECO:0000256" key="4">
    <source>
        <dbReference type="ARBA" id="ARBA00022555"/>
    </source>
</evidence>
<dbReference type="FunFam" id="3.40.50.620:FF:000115">
    <property type="entry name" value="tRNA-specific 2-thiouridylase MnmA"/>
    <property type="match status" value="1"/>
</dbReference>
<keyword evidence="8" id="KW-0067">ATP-binding</keyword>
<evidence type="ECO:0000256" key="9">
    <source>
        <dbReference type="ARBA" id="ARBA00022884"/>
    </source>
</evidence>
<evidence type="ECO:0000256" key="5">
    <source>
        <dbReference type="ARBA" id="ARBA00022679"/>
    </source>
</evidence>
<keyword evidence="9" id="KW-0694">RNA-binding</keyword>
<feature type="domain" description="tRNA-specific 2-thiouridylase MnmA-like central" evidence="13">
    <location>
        <begin position="258"/>
        <end position="325"/>
    </location>
</feature>
<comment type="similarity">
    <text evidence="2">Belongs to the MnmA/TRMU family.</text>
</comment>
<evidence type="ECO:0000256" key="3">
    <source>
        <dbReference type="ARBA" id="ARBA00011953"/>
    </source>
</evidence>
<dbReference type="Proteomes" id="UP001360560">
    <property type="component" value="Unassembled WGS sequence"/>
</dbReference>
<dbReference type="CDD" id="cd01998">
    <property type="entry name" value="MnmA_TRMU-like"/>
    <property type="match status" value="1"/>
</dbReference>
<keyword evidence="6" id="KW-0819">tRNA processing</keyword>
<evidence type="ECO:0000313" key="15">
    <source>
        <dbReference type="Proteomes" id="UP001360560"/>
    </source>
</evidence>
<dbReference type="PANTHER" id="PTHR11933">
    <property type="entry name" value="TRNA 5-METHYLAMINOMETHYL-2-THIOURIDYLATE -METHYLTRANSFERASE"/>
    <property type="match status" value="1"/>
</dbReference>
<dbReference type="Pfam" id="PF03054">
    <property type="entry name" value="tRNA_Me_trans"/>
    <property type="match status" value="1"/>
</dbReference>
<proteinExistence type="inferred from homology"/>
<dbReference type="AlphaFoldDB" id="A0AAV5QVK5"/>
<evidence type="ECO:0000256" key="6">
    <source>
        <dbReference type="ARBA" id="ARBA00022694"/>
    </source>
</evidence>
<evidence type="ECO:0000256" key="10">
    <source>
        <dbReference type="ARBA" id="ARBA00023157"/>
    </source>
</evidence>
<dbReference type="GeneID" id="90076199"/>
<dbReference type="GO" id="GO:0000049">
    <property type="term" value="F:tRNA binding"/>
    <property type="evidence" value="ECO:0007669"/>
    <property type="project" value="UniProtKB-KW"/>
</dbReference>
<dbReference type="NCBIfam" id="NF001138">
    <property type="entry name" value="PRK00143.1"/>
    <property type="match status" value="1"/>
</dbReference>
<feature type="domain" description="tRNA-specific 2-thiouridylase MnmA-like C-terminal" evidence="12">
    <location>
        <begin position="336"/>
        <end position="417"/>
    </location>
</feature>
<keyword evidence="5" id="KW-0808">Transferase</keyword>
<dbReference type="InterPro" id="IPR014729">
    <property type="entry name" value="Rossmann-like_a/b/a_fold"/>
</dbReference>
<dbReference type="GO" id="GO:0005739">
    <property type="term" value="C:mitochondrion"/>
    <property type="evidence" value="ECO:0007669"/>
    <property type="project" value="TreeGrafter"/>
</dbReference>
<reference evidence="14 15" key="1">
    <citation type="journal article" date="2023" name="Elife">
        <title>Identification of key yeast species and microbe-microbe interactions impacting larval growth of Drosophila in the wild.</title>
        <authorList>
            <person name="Mure A."/>
            <person name="Sugiura Y."/>
            <person name="Maeda R."/>
            <person name="Honda K."/>
            <person name="Sakurai N."/>
            <person name="Takahashi Y."/>
            <person name="Watada M."/>
            <person name="Katoh T."/>
            <person name="Gotoh A."/>
            <person name="Gotoh Y."/>
            <person name="Taniguchi I."/>
            <person name="Nakamura K."/>
            <person name="Hayashi T."/>
            <person name="Katayama T."/>
            <person name="Uemura T."/>
            <person name="Hattori Y."/>
        </authorList>
    </citation>
    <scope>NUCLEOTIDE SEQUENCE [LARGE SCALE GENOMIC DNA]</scope>
    <source>
        <strain evidence="14 15">SC-9</strain>
    </source>
</reference>
<comment type="function">
    <text evidence="1">Catalyzes the 2-thiolation of uridine at the wobble position (U34) of mitochondrial tRNA(Lys), tRNA(Glu) and tRNA(Gln). Required for the formation of 5-taurinomethyl-2-thiouridine (tm5s2U) of mitochondrial tRNA(Lys), tRNA(Glu), and tRNA(Gln) at the wobble position. ATP is required to activate the C2 atom of the wobble base.</text>
</comment>
<dbReference type="InterPro" id="IPR023382">
    <property type="entry name" value="MnmA-like_central_sf"/>
</dbReference>
<dbReference type="Pfam" id="PF20259">
    <property type="entry name" value="tRNA_Me_trans_M"/>
    <property type="match status" value="1"/>
</dbReference>
<keyword evidence="7" id="KW-0547">Nucleotide-binding</keyword>
<name>A0AAV5QVK5_9ASCO</name>
<evidence type="ECO:0000313" key="14">
    <source>
        <dbReference type="EMBL" id="GMM38210.1"/>
    </source>
</evidence>
<dbReference type="Gene3D" id="2.30.30.280">
    <property type="entry name" value="Adenine nucleotide alpha hydrolases-like domains"/>
    <property type="match status" value="1"/>
</dbReference>
<dbReference type="NCBIfam" id="TIGR00420">
    <property type="entry name" value="trmU"/>
    <property type="match status" value="1"/>
</dbReference>
<dbReference type="EMBL" id="BTFZ01000019">
    <property type="protein sequence ID" value="GMM38210.1"/>
    <property type="molecule type" value="Genomic_DNA"/>
</dbReference>
<comment type="catalytic activity">
    <reaction evidence="11">
        <text>5-taurinomethyluridine(34) in tRNA + S-sulfanyl-L-cysteinyl-[protein] + AH2 + ATP = 5-taurinomethyl-2-thiouridine(34) in tRNA + L-cysteinyl-[protein] + A + AMP + diphosphate + H(+)</text>
        <dbReference type="Rhea" id="RHEA:47040"/>
        <dbReference type="Rhea" id="RHEA-COMP:10131"/>
        <dbReference type="Rhea" id="RHEA-COMP:11726"/>
        <dbReference type="Rhea" id="RHEA-COMP:11732"/>
        <dbReference type="Rhea" id="RHEA-COMP:11733"/>
        <dbReference type="ChEBI" id="CHEBI:13193"/>
        <dbReference type="ChEBI" id="CHEBI:15378"/>
        <dbReference type="ChEBI" id="CHEBI:17499"/>
        <dbReference type="ChEBI" id="CHEBI:29950"/>
        <dbReference type="ChEBI" id="CHEBI:30616"/>
        <dbReference type="ChEBI" id="CHEBI:33019"/>
        <dbReference type="ChEBI" id="CHEBI:61963"/>
        <dbReference type="ChEBI" id="CHEBI:87171"/>
        <dbReference type="ChEBI" id="CHEBI:87172"/>
        <dbReference type="ChEBI" id="CHEBI:456215"/>
        <dbReference type="EC" id="2.8.1.14"/>
    </reaction>
</comment>
<dbReference type="InterPro" id="IPR046885">
    <property type="entry name" value="MnmA-like_C"/>
</dbReference>
<dbReference type="Gene3D" id="3.40.50.620">
    <property type="entry name" value="HUPs"/>
    <property type="match status" value="1"/>
</dbReference>
<keyword evidence="10" id="KW-1015">Disulfide bond</keyword>
<comment type="caution">
    <text evidence="14">The sequence shown here is derived from an EMBL/GenBank/DDBJ whole genome shotgun (WGS) entry which is preliminary data.</text>
</comment>
<dbReference type="GO" id="GO:0005524">
    <property type="term" value="F:ATP binding"/>
    <property type="evidence" value="ECO:0007669"/>
    <property type="project" value="UniProtKB-KW"/>
</dbReference>
<evidence type="ECO:0000256" key="2">
    <source>
        <dbReference type="ARBA" id="ARBA00006191"/>
    </source>
</evidence>
<evidence type="ECO:0000256" key="11">
    <source>
        <dbReference type="ARBA" id="ARBA00049564"/>
    </source>
</evidence>
<dbReference type="FunFam" id="2.30.30.280:FF:000001">
    <property type="entry name" value="tRNA-specific 2-thiouridylase MnmA"/>
    <property type="match status" value="1"/>
</dbReference>
<protein>
    <recommendedName>
        <fullName evidence="3">tRNA-5-taurinomethyluridine 2-sulfurtransferase</fullName>
        <ecNumber evidence="3">2.8.1.14</ecNumber>
    </recommendedName>
</protein>
<sequence length="428" mass="48904">MFTRRILSGASRRVSRCYHPLRYSPERFASSFLNQKTPSLGPAYVQSIPSADDEIIVAMSSGVDSSVCAALFASEYKNVRGIYMANWSQTKECVERDWKDVKSVCKKIGIPCERVNFEKEYWIDVFEPMINQYRRGLTPNPDVSCNRYIKFGSMIEHLAKRFGSTSRPWWLVTGHYARIMRHEPTGKHHLLRGSYDPKDQSYYLSTVSAPVLERVLLPLGHMTKPEVRRLAKEVYDLPTSEKPDSQGLCFVSQKGSFRDFLGQYIEPNPGNVITQDGRVSGKHEGLWHATIGQRAGVEMPQGDEKYKGVWFVSEKRIDTNELVIVKGSTNEELYTDTMSVEDWYWLDPSIDCDNIFKTHEKITAQHRSLQDEVEVSEVLKTNKGIKVKFKTKSRAIAPGQSLVLYGDHNRLLGSGIIMKSWRDEGLEK</sequence>
<keyword evidence="15" id="KW-1185">Reference proteome</keyword>